<feature type="compositionally biased region" description="Polar residues" evidence="1">
    <location>
        <begin position="106"/>
        <end position="115"/>
    </location>
</feature>
<name>A0A9Q1HNL3_CONCO</name>
<keyword evidence="3" id="KW-1185">Reference proteome</keyword>
<reference evidence="2" key="1">
    <citation type="journal article" date="2023" name="Science">
        <title>Genome structures resolve the early diversification of teleost fishes.</title>
        <authorList>
            <person name="Parey E."/>
            <person name="Louis A."/>
            <person name="Montfort J."/>
            <person name="Bouchez O."/>
            <person name="Roques C."/>
            <person name="Iampietro C."/>
            <person name="Lluch J."/>
            <person name="Castinel A."/>
            <person name="Donnadieu C."/>
            <person name="Desvignes T."/>
            <person name="Floi Bucao C."/>
            <person name="Jouanno E."/>
            <person name="Wen M."/>
            <person name="Mejri S."/>
            <person name="Dirks R."/>
            <person name="Jansen H."/>
            <person name="Henkel C."/>
            <person name="Chen W.J."/>
            <person name="Zahm M."/>
            <person name="Cabau C."/>
            <person name="Klopp C."/>
            <person name="Thompson A.W."/>
            <person name="Robinson-Rechavi M."/>
            <person name="Braasch I."/>
            <person name="Lecointre G."/>
            <person name="Bobe J."/>
            <person name="Postlethwait J.H."/>
            <person name="Berthelot C."/>
            <person name="Roest Crollius H."/>
            <person name="Guiguen Y."/>
        </authorList>
    </citation>
    <scope>NUCLEOTIDE SEQUENCE</scope>
    <source>
        <strain evidence="2">Concon-B</strain>
    </source>
</reference>
<protein>
    <submittedName>
        <fullName evidence="2">Uncharacterized protein</fullName>
    </submittedName>
</protein>
<comment type="caution">
    <text evidence="2">The sequence shown here is derived from an EMBL/GenBank/DDBJ whole genome shotgun (WGS) entry which is preliminary data.</text>
</comment>
<dbReference type="EMBL" id="JAFJMO010000018">
    <property type="protein sequence ID" value="KAJ8250519.1"/>
    <property type="molecule type" value="Genomic_DNA"/>
</dbReference>
<dbReference type="AlphaFoldDB" id="A0A9Q1HNL3"/>
<feature type="compositionally biased region" description="Low complexity" evidence="1">
    <location>
        <begin position="83"/>
        <end position="98"/>
    </location>
</feature>
<accession>A0A9Q1HNL3</accession>
<proteinExistence type="predicted"/>
<feature type="region of interest" description="Disordered" evidence="1">
    <location>
        <begin position="39"/>
        <end position="115"/>
    </location>
</feature>
<evidence type="ECO:0000313" key="2">
    <source>
        <dbReference type="EMBL" id="KAJ8250519.1"/>
    </source>
</evidence>
<gene>
    <name evidence="2" type="ORF">COCON_G00224410</name>
</gene>
<evidence type="ECO:0000256" key="1">
    <source>
        <dbReference type="SAM" id="MobiDB-lite"/>
    </source>
</evidence>
<sequence>MNENCWFSNLYPVVSPQDPFWLHHGVLIPVTLTTTPVRARGVQSADGGPGAARAPPRRGPLPCRYLSSPRPGPIGAPPLSAASRKQLSKLQQLKISQRARSPEPSAINQSSWLAS</sequence>
<evidence type="ECO:0000313" key="3">
    <source>
        <dbReference type="Proteomes" id="UP001152803"/>
    </source>
</evidence>
<organism evidence="2 3">
    <name type="scientific">Conger conger</name>
    <name type="common">Conger eel</name>
    <name type="synonym">Muraena conger</name>
    <dbReference type="NCBI Taxonomy" id="82655"/>
    <lineage>
        <taxon>Eukaryota</taxon>
        <taxon>Metazoa</taxon>
        <taxon>Chordata</taxon>
        <taxon>Craniata</taxon>
        <taxon>Vertebrata</taxon>
        <taxon>Euteleostomi</taxon>
        <taxon>Actinopterygii</taxon>
        <taxon>Neopterygii</taxon>
        <taxon>Teleostei</taxon>
        <taxon>Anguilliformes</taxon>
        <taxon>Congridae</taxon>
        <taxon>Conger</taxon>
    </lineage>
</organism>
<dbReference type="Proteomes" id="UP001152803">
    <property type="component" value="Unassembled WGS sequence"/>
</dbReference>